<protein>
    <submittedName>
        <fullName evidence="3">XRE family transcriptional regulator</fullName>
    </submittedName>
</protein>
<dbReference type="GO" id="GO:0005829">
    <property type="term" value="C:cytosol"/>
    <property type="evidence" value="ECO:0007669"/>
    <property type="project" value="TreeGrafter"/>
</dbReference>
<name>A0A2S8NUF1_9MOLU</name>
<dbReference type="AlphaFoldDB" id="A0A2S8NUF1"/>
<dbReference type="PANTHER" id="PTHR46797:SF2">
    <property type="entry name" value="TRANSCRIPTIONAL REGULATOR"/>
    <property type="match status" value="1"/>
</dbReference>
<dbReference type="Pfam" id="PF01381">
    <property type="entry name" value="HTH_3"/>
    <property type="match status" value="1"/>
</dbReference>
<sequence>MNIGLQIRNLRLQNQLTQKELALHIDVTSGYISQIENNLISPSLKILFKLCDLFKISLSDFFKHKTNLELIHKKEDFFKKTDKSLQNTSYYFFPNFIQNKIQALLLEIEPQGQTRIANQSMNEEFSFILEGEMILFVNKVQYLLKKEDAFYLSTDKEYYCFNHTNNIVRLLTVLTSRHYGETN</sequence>
<evidence type="ECO:0000256" key="1">
    <source>
        <dbReference type="ARBA" id="ARBA00023125"/>
    </source>
</evidence>
<dbReference type="Gene3D" id="2.60.120.10">
    <property type="entry name" value="Jelly Rolls"/>
    <property type="match status" value="1"/>
</dbReference>
<evidence type="ECO:0000313" key="4">
    <source>
        <dbReference type="Proteomes" id="UP000238672"/>
    </source>
</evidence>
<accession>A0A2S8NUF1</accession>
<dbReference type="CDD" id="cd00093">
    <property type="entry name" value="HTH_XRE"/>
    <property type="match status" value="1"/>
</dbReference>
<proteinExistence type="predicted"/>
<dbReference type="InterPro" id="IPR011051">
    <property type="entry name" value="RmlC_Cupin_sf"/>
</dbReference>
<keyword evidence="4" id="KW-1185">Reference proteome</keyword>
<dbReference type="InterPro" id="IPR001387">
    <property type="entry name" value="Cro/C1-type_HTH"/>
</dbReference>
<dbReference type="PROSITE" id="PS50943">
    <property type="entry name" value="HTH_CROC1"/>
    <property type="match status" value="1"/>
</dbReference>
<keyword evidence="1" id="KW-0238">DNA-binding</keyword>
<comment type="caution">
    <text evidence="3">The sequence shown here is derived from an EMBL/GenBank/DDBJ whole genome shotgun (WGS) entry which is preliminary data.</text>
</comment>
<dbReference type="InterPro" id="IPR050807">
    <property type="entry name" value="TransReg_Diox_bact_type"/>
</dbReference>
<gene>
    <name evidence="3" type="ORF">C6B37_01535</name>
</gene>
<reference evidence="3 4" key="1">
    <citation type="submission" date="2018-02" db="EMBL/GenBank/DDBJ databases">
        <title>Metagenomics reveals mixed infection of spiroplasma and phytoplasma in chicory.</title>
        <authorList>
            <person name="Polano C."/>
            <person name="Moruzzi S."/>
            <person name="Ermacora P."/>
            <person name="Ferrini F."/>
            <person name="Martini M."/>
            <person name="Firrao G."/>
        </authorList>
    </citation>
    <scope>NUCLEOTIDE SEQUENCE [LARGE SCALE GENOMIC DNA]</scope>
    <source>
        <strain evidence="3 4">ChiP</strain>
    </source>
</reference>
<dbReference type="Gene3D" id="1.10.260.40">
    <property type="entry name" value="lambda repressor-like DNA-binding domains"/>
    <property type="match status" value="1"/>
</dbReference>
<dbReference type="GO" id="GO:0003677">
    <property type="term" value="F:DNA binding"/>
    <property type="evidence" value="ECO:0007669"/>
    <property type="project" value="UniProtKB-KW"/>
</dbReference>
<dbReference type="PANTHER" id="PTHR46797">
    <property type="entry name" value="HTH-TYPE TRANSCRIPTIONAL REGULATOR"/>
    <property type="match status" value="1"/>
</dbReference>
<dbReference type="CDD" id="cd02209">
    <property type="entry name" value="cupin_XRE_C"/>
    <property type="match status" value="1"/>
</dbReference>
<dbReference type="SUPFAM" id="SSF51182">
    <property type="entry name" value="RmlC-like cupins"/>
    <property type="match status" value="1"/>
</dbReference>
<dbReference type="InterPro" id="IPR010982">
    <property type="entry name" value="Lambda_DNA-bd_dom_sf"/>
</dbReference>
<dbReference type="GO" id="GO:0003700">
    <property type="term" value="F:DNA-binding transcription factor activity"/>
    <property type="evidence" value="ECO:0007669"/>
    <property type="project" value="TreeGrafter"/>
</dbReference>
<dbReference type="Pfam" id="PF07883">
    <property type="entry name" value="Cupin_2"/>
    <property type="match status" value="1"/>
</dbReference>
<dbReference type="SUPFAM" id="SSF47413">
    <property type="entry name" value="lambda repressor-like DNA-binding domains"/>
    <property type="match status" value="1"/>
</dbReference>
<evidence type="ECO:0000313" key="3">
    <source>
        <dbReference type="EMBL" id="PQP79634.1"/>
    </source>
</evidence>
<evidence type="ECO:0000259" key="2">
    <source>
        <dbReference type="PROSITE" id="PS50943"/>
    </source>
</evidence>
<organism evidence="3 4">
    <name type="scientific">Candidatus Phytoplasma phoenicium</name>
    <dbReference type="NCBI Taxonomy" id="198422"/>
    <lineage>
        <taxon>Bacteria</taxon>
        <taxon>Bacillati</taxon>
        <taxon>Mycoplasmatota</taxon>
        <taxon>Mollicutes</taxon>
        <taxon>Acholeplasmatales</taxon>
        <taxon>Acholeplasmataceae</taxon>
        <taxon>Candidatus Phytoplasma</taxon>
        <taxon>16SrIX (Pigeon pea witches'-broom group)</taxon>
    </lineage>
</organism>
<feature type="domain" description="HTH cro/C1-type" evidence="2">
    <location>
        <begin position="7"/>
        <end position="61"/>
    </location>
</feature>
<dbReference type="InterPro" id="IPR013096">
    <property type="entry name" value="Cupin_2"/>
</dbReference>
<dbReference type="Proteomes" id="UP000238672">
    <property type="component" value="Unassembled WGS sequence"/>
</dbReference>
<dbReference type="EMBL" id="PUUG01000042">
    <property type="protein sequence ID" value="PQP79634.1"/>
    <property type="molecule type" value="Genomic_DNA"/>
</dbReference>
<dbReference type="SMART" id="SM00530">
    <property type="entry name" value="HTH_XRE"/>
    <property type="match status" value="1"/>
</dbReference>
<dbReference type="InterPro" id="IPR014710">
    <property type="entry name" value="RmlC-like_jellyroll"/>
</dbReference>